<evidence type="ECO:0000313" key="4">
    <source>
        <dbReference type="EMBL" id="QLL34155.1"/>
    </source>
</evidence>
<dbReference type="RefSeq" id="XP_037140829.1">
    <property type="nucleotide sequence ID" value="XM_037284933.1"/>
</dbReference>
<evidence type="ECO:0000256" key="2">
    <source>
        <dbReference type="ARBA" id="ARBA00038157"/>
    </source>
</evidence>
<proteinExistence type="inferred from homology"/>
<accession>A0A7G3ZKW9</accession>
<keyword evidence="5" id="KW-1185">Reference proteome</keyword>
<sequence>MSELFAPAPEPPTELGRLNLLSKTAGIKVSPLALGAASIGNAWSEYLGSSNKERAFELLDVYYEAGGNFIDTANNYQNEESEAWIGEWMESRKIRDQLVIATKFTSDYKAYEVGKGRSANFGGNNRRSLHVSVRDSLKKLKTDWIDILYVHWWDHMTSIEELMDSLHVLVQQGKVLYLGASDMPAWVVSAANYYAVSHGKTPFSVYQGRWNVILRDFEREILPMAKHFGMALVPWDVLGGGRFQTKESIEERKKRGEKLRSFGQPPEQTELEVKISSALEKVAKEHGTQSVTAIALAYIRSKGTNVFPLVGGKKVEHLKDNIAALSIKLTPEQVSYLESVVPFDIGFPTSLIGQNPAISGELAFLSASCYKLNLDSLQFK</sequence>
<dbReference type="GO" id="GO:0047681">
    <property type="term" value="F:aryl-alcohol dehydrogenase (NADP+) activity"/>
    <property type="evidence" value="ECO:0007669"/>
    <property type="project" value="UniProtKB-ARBA"/>
</dbReference>
<dbReference type="InterPro" id="IPR050523">
    <property type="entry name" value="AKR_Detox_Biosynth"/>
</dbReference>
<dbReference type="AlphaFoldDB" id="A0A7G3ZKW9"/>
<reference evidence="4 5" key="1">
    <citation type="submission" date="2020-06" db="EMBL/GenBank/DDBJ databases">
        <title>The yeast mating-type switching endonuclease HO is a domesticated member of an unorthodox homing genetic element family.</title>
        <authorList>
            <person name="Coughlan A.Y."/>
            <person name="Lombardi L."/>
            <person name="Braun-Galleani S."/>
            <person name="Martos A.R."/>
            <person name="Galeote V."/>
            <person name="Bigey F."/>
            <person name="Dequin S."/>
            <person name="Byrne K.P."/>
            <person name="Wolfe K.H."/>
        </authorList>
    </citation>
    <scope>NUCLEOTIDE SEQUENCE [LARGE SCALE GENOMIC DNA]</scope>
    <source>
        <strain evidence="4 5">CBS764</strain>
    </source>
</reference>
<dbReference type="SUPFAM" id="SSF51430">
    <property type="entry name" value="NAD(P)-linked oxidoreductase"/>
    <property type="match status" value="1"/>
</dbReference>
<dbReference type="Pfam" id="PF00248">
    <property type="entry name" value="Aldo_ket_red"/>
    <property type="match status" value="1"/>
</dbReference>
<feature type="domain" description="NADP-dependent oxidoreductase" evidence="3">
    <location>
        <begin position="31"/>
        <end position="340"/>
    </location>
</feature>
<dbReference type="OrthoDB" id="48988at2759"/>
<dbReference type="PANTHER" id="PTHR43364">
    <property type="entry name" value="NADH-SPECIFIC METHYLGLYOXAL REDUCTASE-RELATED"/>
    <property type="match status" value="1"/>
</dbReference>
<comment type="similarity">
    <text evidence="2">Belongs to the aldo/keto reductase family. Aldo/keto reductase 2 subfamily.</text>
</comment>
<dbReference type="GeneID" id="59327396"/>
<evidence type="ECO:0000259" key="3">
    <source>
        <dbReference type="Pfam" id="PF00248"/>
    </source>
</evidence>
<dbReference type="EMBL" id="CP059252">
    <property type="protein sequence ID" value="QLL34155.1"/>
    <property type="molecule type" value="Genomic_DNA"/>
</dbReference>
<dbReference type="Proteomes" id="UP000515788">
    <property type="component" value="Chromosome 7"/>
</dbReference>
<dbReference type="PANTHER" id="PTHR43364:SF2">
    <property type="entry name" value="ARYL-ALCOHOL DEHYDROGENASE AAD10-RELATED"/>
    <property type="match status" value="1"/>
</dbReference>
<dbReference type="CDD" id="cd19147">
    <property type="entry name" value="AKR_AKR9A3_9B1-4"/>
    <property type="match status" value="1"/>
</dbReference>
<keyword evidence="1" id="KW-0560">Oxidoreductase</keyword>
<dbReference type="FunFam" id="3.20.20.100:FF:000024">
    <property type="entry name" value="Aryl-alcohol dehydrogenase"/>
    <property type="match status" value="1"/>
</dbReference>
<organism evidence="4 5">
    <name type="scientific">Torulaspora globosa</name>
    <dbReference type="NCBI Taxonomy" id="48254"/>
    <lineage>
        <taxon>Eukaryota</taxon>
        <taxon>Fungi</taxon>
        <taxon>Dikarya</taxon>
        <taxon>Ascomycota</taxon>
        <taxon>Saccharomycotina</taxon>
        <taxon>Saccharomycetes</taxon>
        <taxon>Saccharomycetales</taxon>
        <taxon>Saccharomycetaceae</taxon>
        <taxon>Torulaspora</taxon>
    </lineage>
</organism>
<dbReference type="InterPro" id="IPR036812">
    <property type="entry name" value="NAD(P)_OxRdtase_dom_sf"/>
</dbReference>
<gene>
    <name evidence="4" type="ORF">HG536_0G00110</name>
</gene>
<name>A0A7G3ZKW9_9SACH</name>
<dbReference type="Gene3D" id="3.20.20.100">
    <property type="entry name" value="NADP-dependent oxidoreductase domain"/>
    <property type="match status" value="1"/>
</dbReference>
<evidence type="ECO:0000313" key="5">
    <source>
        <dbReference type="Proteomes" id="UP000515788"/>
    </source>
</evidence>
<dbReference type="InterPro" id="IPR023210">
    <property type="entry name" value="NADP_OxRdtase_dom"/>
</dbReference>
<protein>
    <recommendedName>
        <fullName evidence="3">NADP-dependent oxidoreductase domain-containing protein</fullName>
    </recommendedName>
</protein>
<dbReference type="KEGG" id="tgb:HG536_0G00110"/>
<evidence type="ECO:0000256" key="1">
    <source>
        <dbReference type="ARBA" id="ARBA00023002"/>
    </source>
</evidence>